<dbReference type="InterPro" id="IPR036909">
    <property type="entry name" value="Cyt_c-like_dom_sf"/>
</dbReference>
<evidence type="ECO:0000256" key="3">
    <source>
        <dbReference type="ARBA" id="ARBA00023004"/>
    </source>
</evidence>
<organism evidence="6 7">
    <name type="scientific">Noviherbaspirillum galbum</name>
    <dbReference type="NCBI Taxonomy" id="2709383"/>
    <lineage>
        <taxon>Bacteria</taxon>
        <taxon>Pseudomonadati</taxon>
        <taxon>Pseudomonadota</taxon>
        <taxon>Betaproteobacteria</taxon>
        <taxon>Burkholderiales</taxon>
        <taxon>Oxalobacteraceae</taxon>
        <taxon>Noviherbaspirillum</taxon>
    </lineage>
</organism>
<accession>A0A6B3SQ40</accession>
<dbReference type="InterPro" id="IPR009056">
    <property type="entry name" value="Cyt_c-like_dom"/>
</dbReference>
<evidence type="ECO:0000256" key="4">
    <source>
        <dbReference type="PROSITE-ProRule" id="PRU00433"/>
    </source>
</evidence>
<dbReference type="Gene3D" id="1.10.760.10">
    <property type="entry name" value="Cytochrome c-like domain"/>
    <property type="match status" value="1"/>
</dbReference>
<evidence type="ECO:0000256" key="1">
    <source>
        <dbReference type="ARBA" id="ARBA00022617"/>
    </source>
</evidence>
<dbReference type="AlphaFoldDB" id="A0A6B3SQ40"/>
<dbReference type="Pfam" id="PF00034">
    <property type="entry name" value="Cytochrom_C"/>
    <property type="match status" value="1"/>
</dbReference>
<evidence type="ECO:0000256" key="2">
    <source>
        <dbReference type="ARBA" id="ARBA00022723"/>
    </source>
</evidence>
<feature type="domain" description="Cytochrome c" evidence="5">
    <location>
        <begin position="3"/>
        <end position="91"/>
    </location>
</feature>
<evidence type="ECO:0000259" key="5">
    <source>
        <dbReference type="PROSITE" id="PS51007"/>
    </source>
</evidence>
<dbReference type="GO" id="GO:0009055">
    <property type="term" value="F:electron transfer activity"/>
    <property type="evidence" value="ECO:0007669"/>
    <property type="project" value="InterPro"/>
</dbReference>
<evidence type="ECO:0000313" key="7">
    <source>
        <dbReference type="Proteomes" id="UP000482155"/>
    </source>
</evidence>
<dbReference type="SUPFAM" id="SSF46626">
    <property type="entry name" value="Cytochrome c"/>
    <property type="match status" value="1"/>
</dbReference>
<dbReference type="GO" id="GO:0020037">
    <property type="term" value="F:heme binding"/>
    <property type="evidence" value="ECO:0007669"/>
    <property type="project" value="InterPro"/>
</dbReference>
<name>A0A6B3SQ40_9BURK</name>
<protein>
    <submittedName>
        <fullName evidence="6">Cytochrome c</fullName>
    </submittedName>
</protein>
<dbReference type="Proteomes" id="UP000482155">
    <property type="component" value="Unassembled WGS sequence"/>
</dbReference>
<evidence type="ECO:0000313" key="6">
    <source>
        <dbReference type="EMBL" id="NEX60846.1"/>
    </source>
</evidence>
<sequence>METSVHRGGIVFQHYCAQCHGVKGDGKGRMARLYDPRPANLMESDKNDDYKQLIIRLGGKAIGRSEFMPPWGAELTDEQTADVVAYLRSIHVDAHSAQ</sequence>
<keyword evidence="1 4" id="KW-0349">Heme</keyword>
<dbReference type="PROSITE" id="PS51007">
    <property type="entry name" value="CYTC"/>
    <property type="match status" value="1"/>
</dbReference>
<keyword evidence="7" id="KW-1185">Reference proteome</keyword>
<comment type="caution">
    <text evidence="6">The sequence shown here is derived from an EMBL/GenBank/DDBJ whole genome shotgun (WGS) entry which is preliminary data.</text>
</comment>
<proteinExistence type="predicted"/>
<keyword evidence="3 4" id="KW-0408">Iron</keyword>
<dbReference type="EMBL" id="JAAIVB010000021">
    <property type="protein sequence ID" value="NEX60846.1"/>
    <property type="molecule type" value="Genomic_DNA"/>
</dbReference>
<reference evidence="6 7" key="1">
    <citation type="submission" date="2020-02" db="EMBL/GenBank/DDBJ databases">
        <authorList>
            <person name="Kim M.K."/>
        </authorList>
    </citation>
    <scope>NUCLEOTIDE SEQUENCE [LARGE SCALE GENOMIC DNA]</scope>
    <source>
        <strain evidence="6 7">17J57-3</strain>
    </source>
</reference>
<keyword evidence="2 4" id="KW-0479">Metal-binding</keyword>
<dbReference type="GO" id="GO:0046872">
    <property type="term" value="F:metal ion binding"/>
    <property type="evidence" value="ECO:0007669"/>
    <property type="project" value="UniProtKB-KW"/>
</dbReference>
<gene>
    <name evidence="6" type="ORF">G3574_07135</name>
</gene>